<dbReference type="GO" id="GO:0051537">
    <property type="term" value="F:2 iron, 2 sulfur cluster binding"/>
    <property type="evidence" value="ECO:0007669"/>
    <property type="project" value="UniProtKB-KW"/>
</dbReference>
<keyword evidence="3" id="KW-0408">Iron</keyword>
<evidence type="ECO:0000313" key="7">
    <source>
        <dbReference type="Proteomes" id="UP000325286"/>
    </source>
</evidence>
<dbReference type="GO" id="GO:0046872">
    <property type="term" value="F:metal ion binding"/>
    <property type="evidence" value="ECO:0007669"/>
    <property type="project" value="UniProtKB-KW"/>
</dbReference>
<keyword evidence="2" id="KW-0479">Metal-binding</keyword>
<dbReference type="Pfam" id="PF00355">
    <property type="entry name" value="Rieske"/>
    <property type="match status" value="1"/>
</dbReference>
<dbReference type="AlphaFoldDB" id="A0A5B9QXD3"/>
<name>A0A5B9QXD3_9BACT</name>
<dbReference type="GO" id="GO:0051213">
    <property type="term" value="F:dioxygenase activity"/>
    <property type="evidence" value="ECO:0007669"/>
    <property type="project" value="UniProtKB-KW"/>
</dbReference>
<dbReference type="PANTHER" id="PTHR21496:SF23">
    <property type="entry name" value="3-PHENYLPROPIONATE_CINNAMIC ACID DIOXYGENASE FERREDOXIN SUBUNIT"/>
    <property type="match status" value="1"/>
</dbReference>
<evidence type="ECO:0000313" key="6">
    <source>
        <dbReference type="EMBL" id="QEG42025.1"/>
    </source>
</evidence>
<dbReference type="InterPro" id="IPR036922">
    <property type="entry name" value="Rieske_2Fe-2S_sf"/>
</dbReference>
<protein>
    <submittedName>
        <fullName evidence="6">Anthranilate 1,2-dioxygenase ferredoxin subunit</fullName>
    </submittedName>
</protein>
<keyword evidence="6" id="KW-0223">Dioxygenase</keyword>
<keyword evidence="4" id="KW-0411">Iron-sulfur</keyword>
<sequence>MSEDPQRWFRICDLDAIAEQEAAEFVVEGLIVAVFREQEQWYALDAMCAHQGGPIAKGTVANGCVTCPWHGWQYELATGRQTIHNQKLLETYPLKEQDGGLWIQLPDAPSP</sequence>
<dbReference type="KEGG" id="rul:UC8_40540"/>
<organism evidence="6 7">
    <name type="scientific">Roseimaritima ulvae</name>
    <dbReference type="NCBI Taxonomy" id="980254"/>
    <lineage>
        <taxon>Bacteria</taxon>
        <taxon>Pseudomonadati</taxon>
        <taxon>Planctomycetota</taxon>
        <taxon>Planctomycetia</taxon>
        <taxon>Pirellulales</taxon>
        <taxon>Pirellulaceae</taxon>
        <taxon>Roseimaritima</taxon>
    </lineage>
</organism>
<keyword evidence="6" id="KW-0560">Oxidoreductase</keyword>
<dbReference type="Gene3D" id="2.102.10.10">
    <property type="entry name" value="Rieske [2Fe-2S] iron-sulphur domain"/>
    <property type="match status" value="1"/>
</dbReference>
<keyword evidence="7" id="KW-1185">Reference proteome</keyword>
<proteinExistence type="predicted"/>
<evidence type="ECO:0000256" key="4">
    <source>
        <dbReference type="ARBA" id="ARBA00023014"/>
    </source>
</evidence>
<dbReference type="OrthoDB" id="9795104at2"/>
<keyword evidence="1" id="KW-0001">2Fe-2S</keyword>
<dbReference type="InterPro" id="IPR017941">
    <property type="entry name" value="Rieske_2Fe-2S"/>
</dbReference>
<dbReference type="EMBL" id="CP042914">
    <property type="protein sequence ID" value="QEG42025.1"/>
    <property type="molecule type" value="Genomic_DNA"/>
</dbReference>
<gene>
    <name evidence="6" type="primary">andAb</name>
    <name evidence="6" type="ORF">UC8_40540</name>
</gene>
<dbReference type="PANTHER" id="PTHR21496">
    <property type="entry name" value="FERREDOXIN-RELATED"/>
    <property type="match status" value="1"/>
</dbReference>
<dbReference type="PROSITE" id="PS51296">
    <property type="entry name" value="RIESKE"/>
    <property type="match status" value="1"/>
</dbReference>
<feature type="domain" description="Rieske" evidence="5">
    <location>
        <begin position="8"/>
        <end position="103"/>
    </location>
</feature>
<dbReference type="RefSeq" id="WP_068141508.1">
    <property type="nucleotide sequence ID" value="NZ_CP042914.1"/>
</dbReference>
<reference evidence="6 7" key="1">
    <citation type="submission" date="2019-08" db="EMBL/GenBank/DDBJ databases">
        <title>Deep-cultivation of Planctomycetes and their phenomic and genomic characterization uncovers novel biology.</title>
        <authorList>
            <person name="Wiegand S."/>
            <person name="Jogler M."/>
            <person name="Boedeker C."/>
            <person name="Pinto D."/>
            <person name="Vollmers J."/>
            <person name="Rivas-Marin E."/>
            <person name="Kohn T."/>
            <person name="Peeters S.H."/>
            <person name="Heuer A."/>
            <person name="Rast P."/>
            <person name="Oberbeckmann S."/>
            <person name="Bunk B."/>
            <person name="Jeske O."/>
            <person name="Meyerdierks A."/>
            <person name="Storesund J.E."/>
            <person name="Kallscheuer N."/>
            <person name="Luecker S."/>
            <person name="Lage O.M."/>
            <person name="Pohl T."/>
            <person name="Merkel B.J."/>
            <person name="Hornburger P."/>
            <person name="Mueller R.-W."/>
            <person name="Bruemmer F."/>
            <person name="Labrenz M."/>
            <person name="Spormann A.M."/>
            <person name="Op den Camp H."/>
            <person name="Overmann J."/>
            <person name="Amann R."/>
            <person name="Jetten M.S.M."/>
            <person name="Mascher T."/>
            <person name="Medema M.H."/>
            <person name="Devos D.P."/>
            <person name="Kaster A.-K."/>
            <person name="Ovreas L."/>
            <person name="Rohde M."/>
            <person name="Galperin M.Y."/>
            <person name="Jogler C."/>
        </authorList>
    </citation>
    <scope>NUCLEOTIDE SEQUENCE [LARGE SCALE GENOMIC DNA]</scope>
    <source>
        <strain evidence="6 7">UC8</strain>
    </source>
</reference>
<accession>A0A5B9QXD3</accession>
<evidence type="ECO:0000259" key="5">
    <source>
        <dbReference type="PROSITE" id="PS51296"/>
    </source>
</evidence>
<evidence type="ECO:0000256" key="1">
    <source>
        <dbReference type="ARBA" id="ARBA00022714"/>
    </source>
</evidence>
<dbReference type="SUPFAM" id="SSF50022">
    <property type="entry name" value="ISP domain"/>
    <property type="match status" value="1"/>
</dbReference>
<dbReference type="Proteomes" id="UP000325286">
    <property type="component" value="Chromosome"/>
</dbReference>
<evidence type="ECO:0000256" key="3">
    <source>
        <dbReference type="ARBA" id="ARBA00023004"/>
    </source>
</evidence>
<dbReference type="CDD" id="cd03467">
    <property type="entry name" value="Rieske"/>
    <property type="match status" value="1"/>
</dbReference>
<evidence type="ECO:0000256" key="2">
    <source>
        <dbReference type="ARBA" id="ARBA00022723"/>
    </source>
</evidence>